<evidence type="ECO:0000313" key="3">
    <source>
        <dbReference type="Proteomes" id="UP001160390"/>
    </source>
</evidence>
<feature type="compositionally biased region" description="Polar residues" evidence="1">
    <location>
        <begin position="1"/>
        <end position="13"/>
    </location>
</feature>
<organism evidence="2 3">
    <name type="scientific">Clonostachys chloroleuca</name>
    <dbReference type="NCBI Taxonomy" id="1926264"/>
    <lineage>
        <taxon>Eukaryota</taxon>
        <taxon>Fungi</taxon>
        <taxon>Dikarya</taxon>
        <taxon>Ascomycota</taxon>
        <taxon>Pezizomycotina</taxon>
        <taxon>Sordariomycetes</taxon>
        <taxon>Hypocreomycetidae</taxon>
        <taxon>Hypocreales</taxon>
        <taxon>Bionectriaceae</taxon>
        <taxon>Clonostachys</taxon>
    </lineage>
</organism>
<protein>
    <submittedName>
        <fullName evidence="2">Uncharacterized protein</fullName>
    </submittedName>
</protein>
<name>A0AA35LVM0_9HYPO</name>
<evidence type="ECO:0000256" key="1">
    <source>
        <dbReference type="SAM" id="MobiDB-lite"/>
    </source>
</evidence>
<evidence type="ECO:0000313" key="2">
    <source>
        <dbReference type="EMBL" id="CAI6081678.1"/>
    </source>
</evidence>
<comment type="caution">
    <text evidence="2">The sequence shown here is derived from an EMBL/GenBank/DDBJ whole genome shotgun (WGS) entry which is preliminary data.</text>
</comment>
<feature type="region of interest" description="Disordered" evidence="1">
    <location>
        <begin position="1"/>
        <end position="24"/>
    </location>
</feature>
<dbReference type="EMBL" id="CABFNP030000705">
    <property type="protein sequence ID" value="CAI6081678.1"/>
    <property type="molecule type" value="Genomic_DNA"/>
</dbReference>
<gene>
    <name evidence="2" type="ORF">CCHLO57077_00004146</name>
</gene>
<feature type="region of interest" description="Disordered" evidence="1">
    <location>
        <begin position="229"/>
        <end position="248"/>
    </location>
</feature>
<proteinExistence type="predicted"/>
<reference evidence="2" key="1">
    <citation type="submission" date="2023-01" db="EMBL/GenBank/DDBJ databases">
        <authorList>
            <person name="Piombo E."/>
        </authorList>
    </citation>
    <scope>NUCLEOTIDE SEQUENCE</scope>
</reference>
<feature type="compositionally biased region" description="Acidic residues" evidence="1">
    <location>
        <begin position="239"/>
        <end position="248"/>
    </location>
</feature>
<accession>A0AA35LVM0</accession>
<keyword evidence="3" id="KW-1185">Reference proteome</keyword>
<dbReference type="Proteomes" id="UP001160390">
    <property type="component" value="Unassembled WGS sequence"/>
</dbReference>
<sequence length="248" mass="26617">MKSWISRATTSTVDGRKNETSKRWPARVRSIRVPADILTEDVEIRRRRDVVGLAQNQQHGHVDAGPDLSPRLPGPGATVVLEGRRDPVDEPLPHGRARLHVVPVLDPSDVESCVRLEPLGHAVGVWPPPRVPEAGDVEDPGWQARQRPEDPGCGWRELLGGRARGDVAHDVVSDPGWGWGSPAGELGADCAAHALSVEDNAVVLAELAGDDVDDVDERLEAVCAPGLRVKGRPATPGEVDGEERDGVL</sequence>
<dbReference type="AlphaFoldDB" id="A0AA35LVM0"/>